<evidence type="ECO:0000259" key="4">
    <source>
        <dbReference type="PROSITE" id="PS50056"/>
    </source>
</evidence>
<dbReference type="GO" id="GO:0004721">
    <property type="term" value="F:phosphoprotein phosphatase activity"/>
    <property type="evidence" value="ECO:0007669"/>
    <property type="project" value="UniProtKB-KW"/>
</dbReference>
<sequence length="364" mass="40337">MDREMGVVEATTKSGVKAKVSRCQASSVRVGSSAVMGRPCASHGRHAEFRRRRILPISFAGSSSSEEYSEVMQAKMGGSLTYVHERGINYTRILPNLIVGSCLQTGADAKALRRDEKVKAVLCLQQDSDMDYFHLDLDPVLEGCKSAGIDHLRCRVNDFDPYDLRLKLPQGVAALHKAVSSCGEGECAYVHCTAGLGRAPGVAIGYMYWVLGMPLLDAHRLLTSKRPCNPKVNSIRQATCDLLFGLERSRVKIGMKAPVNAKEVLVAGLDMGWDNPAECKRELDRFVLERDLPGGRFQYKYIVDGRWTFNADAPLCDDNGNSNNYIDVSGGENDYLVRKRLLSEEATLTQVEKDILSKELQRRM</sequence>
<dbReference type="CDD" id="cd14526">
    <property type="entry name" value="DSP_laforin-like"/>
    <property type="match status" value="1"/>
</dbReference>
<dbReference type="AlphaFoldDB" id="A0A5B8MSL9"/>
<dbReference type="PANTHER" id="PTHR46642">
    <property type="entry name" value="DUAL SPECIFICITY PHOSPHATASE, SUBGROUP, CATALYTIC DOMAIN"/>
    <property type="match status" value="1"/>
</dbReference>
<dbReference type="SUPFAM" id="SSF81296">
    <property type="entry name" value="E set domains"/>
    <property type="match status" value="1"/>
</dbReference>
<dbReference type="PROSITE" id="PS50054">
    <property type="entry name" value="TYR_PHOSPHATASE_DUAL"/>
    <property type="match status" value="1"/>
</dbReference>
<dbReference type="SMART" id="SM00195">
    <property type="entry name" value="DSPc"/>
    <property type="match status" value="1"/>
</dbReference>
<dbReference type="InterPro" id="IPR052832">
    <property type="entry name" value="Starch-Glucan_Phosphatase"/>
</dbReference>
<dbReference type="STRING" id="1764295.A0A5B8MSL9"/>
<protein>
    <submittedName>
        <fullName evidence="5">Phosphoglucan phosphatase</fullName>
    </submittedName>
</protein>
<dbReference type="GO" id="GO:0005983">
    <property type="term" value="P:starch catabolic process"/>
    <property type="evidence" value="ECO:0007669"/>
    <property type="project" value="TreeGrafter"/>
</dbReference>
<name>A0A5B8MSL9_9CHLO</name>
<dbReference type="InterPro" id="IPR020422">
    <property type="entry name" value="TYR_PHOSPHATASE_DUAL_dom"/>
</dbReference>
<evidence type="ECO:0000313" key="6">
    <source>
        <dbReference type="Proteomes" id="UP000316726"/>
    </source>
</evidence>
<organism evidence="5 6">
    <name type="scientific">Chloropicon primus</name>
    <dbReference type="NCBI Taxonomy" id="1764295"/>
    <lineage>
        <taxon>Eukaryota</taxon>
        <taxon>Viridiplantae</taxon>
        <taxon>Chlorophyta</taxon>
        <taxon>Chloropicophyceae</taxon>
        <taxon>Chloropicales</taxon>
        <taxon>Chloropicaceae</taxon>
        <taxon>Chloropicon</taxon>
    </lineage>
</organism>
<dbReference type="Gene3D" id="3.90.190.10">
    <property type="entry name" value="Protein tyrosine phosphatase superfamily"/>
    <property type="match status" value="1"/>
</dbReference>
<dbReference type="InterPro" id="IPR045204">
    <property type="entry name" value="DSP_laforin-like"/>
</dbReference>
<dbReference type="CDD" id="cd02859">
    <property type="entry name" value="E_set_AMPKbeta_like_N"/>
    <property type="match status" value="1"/>
</dbReference>
<dbReference type="Pfam" id="PF16561">
    <property type="entry name" value="AMPK1_CBM"/>
    <property type="match status" value="1"/>
</dbReference>
<dbReference type="InterPro" id="IPR014756">
    <property type="entry name" value="Ig_E-set"/>
</dbReference>
<dbReference type="OrthoDB" id="273181at2759"/>
<dbReference type="GO" id="GO:2001070">
    <property type="term" value="F:starch binding"/>
    <property type="evidence" value="ECO:0007669"/>
    <property type="project" value="TreeGrafter"/>
</dbReference>
<gene>
    <name evidence="5" type="ORF">A3770_11p61670</name>
</gene>
<reference evidence="5 6" key="1">
    <citation type="submission" date="2018-07" db="EMBL/GenBank/DDBJ databases">
        <title>The complete nuclear genome of the prasinophyte Chloropicon primus (CCMP1205).</title>
        <authorList>
            <person name="Pombert J.-F."/>
            <person name="Otis C."/>
            <person name="Turmel M."/>
            <person name="Lemieux C."/>
        </authorList>
    </citation>
    <scope>NUCLEOTIDE SEQUENCE [LARGE SCALE GENOMIC DNA]</scope>
    <source>
        <strain evidence="5 6">CCMP1205</strain>
    </source>
</reference>
<dbReference type="PROSITE" id="PS50056">
    <property type="entry name" value="TYR_PHOSPHATASE_2"/>
    <property type="match status" value="1"/>
</dbReference>
<proteinExistence type="predicted"/>
<evidence type="ECO:0000313" key="5">
    <source>
        <dbReference type="EMBL" id="QDZ23649.1"/>
    </source>
</evidence>
<dbReference type="InterPro" id="IPR029021">
    <property type="entry name" value="Prot-tyrosine_phosphatase-like"/>
</dbReference>
<keyword evidence="2" id="KW-0904">Protein phosphatase</keyword>
<feature type="domain" description="Tyrosine specific protein phosphatases" evidence="4">
    <location>
        <begin position="166"/>
        <end position="227"/>
    </location>
</feature>
<evidence type="ECO:0000256" key="1">
    <source>
        <dbReference type="ARBA" id="ARBA00022801"/>
    </source>
</evidence>
<dbReference type="PANTHER" id="PTHR46642:SF3">
    <property type="entry name" value="PHOSPHOGLUCAN PHOSPHATASE DSP4, CHLOROPLASTIC"/>
    <property type="match status" value="1"/>
</dbReference>
<dbReference type="EMBL" id="CP031044">
    <property type="protein sequence ID" value="QDZ23649.1"/>
    <property type="molecule type" value="Genomic_DNA"/>
</dbReference>
<dbReference type="InterPro" id="IPR032640">
    <property type="entry name" value="AMPK1_CBM"/>
</dbReference>
<dbReference type="Proteomes" id="UP000316726">
    <property type="component" value="Chromosome 11"/>
</dbReference>
<keyword evidence="6" id="KW-1185">Reference proteome</keyword>
<dbReference type="SUPFAM" id="SSF52799">
    <property type="entry name" value="(Phosphotyrosine protein) phosphatases II"/>
    <property type="match status" value="1"/>
</dbReference>
<dbReference type="GO" id="GO:0009507">
    <property type="term" value="C:chloroplast"/>
    <property type="evidence" value="ECO:0007669"/>
    <property type="project" value="TreeGrafter"/>
</dbReference>
<accession>A0A5B8MSL9</accession>
<dbReference type="InterPro" id="IPR013783">
    <property type="entry name" value="Ig-like_fold"/>
</dbReference>
<feature type="domain" description="Tyrosine-protein phosphatase" evidence="3">
    <location>
        <begin position="89"/>
        <end position="252"/>
    </location>
</feature>
<evidence type="ECO:0000256" key="2">
    <source>
        <dbReference type="ARBA" id="ARBA00022912"/>
    </source>
</evidence>
<dbReference type="Gene3D" id="2.60.40.10">
    <property type="entry name" value="Immunoglobulins"/>
    <property type="match status" value="1"/>
</dbReference>
<keyword evidence="1" id="KW-0378">Hydrolase</keyword>
<evidence type="ECO:0000259" key="3">
    <source>
        <dbReference type="PROSITE" id="PS50054"/>
    </source>
</evidence>
<dbReference type="GO" id="GO:0019203">
    <property type="term" value="F:carbohydrate phosphatase activity"/>
    <property type="evidence" value="ECO:0007669"/>
    <property type="project" value="InterPro"/>
</dbReference>
<dbReference type="InterPro" id="IPR000387">
    <property type="entry name" value="Tyr_Pase_dom"/>
</dbReference>